<keyword evidence="2" id="KW-1185">Reference proteome</keyword>
<evidence type="ECO:0000313" key="1">
    <source>
        <dbReference type="EMBL" id="KAH3750990.1"/>
    </source>
</evidence>
<organism evidence="1 2">
    <name type="scientific">Dreissena polymorpha</name>
    <name type="common">Zebra mussel</name>
    <name type="synonym">Mytilus polymorpha</name>
    <dbReference type="NCBI Taxonomy" id="45954"/>
    <lineage>
        <taxon>Eukaryota</taxon>
        <taxon>Metazoa</taxon>
        <taxon>Spiralia</taxon>
        <taxon>Lophotrochozoa</taxon>
        <taxon>Mollusca</taxon>
        <taxon>Bivalvia</taxon>
        <taxon>Autobranchia</taxon>
        <taxon>Heteroconchia</taxon>
        <taxon>Euheterodonta</taxon>
        <taxon>Imparidentia</taxon>
        <taxon>Neoheterodontei</taxon>
        <taxon>Myida</taxon>
        <taxon>Dreissenoidea</taxon>
        <taxon>Dreissenidae</taxon>
        <taxon>Dreissena</taxon>
    </lineage>
</organism>
<accession>A0A9D4DM29</accession>
<sequence>MLVVIVFVVRFITNNRTQVNIFVNLFHLFNASADPCLYVFWFRQCKMEILQLISICTSSRTDADKNVYSSLKVHHHKLMLILTCTVSRRYIITHCVQFLAASQTEADMNVYISSQFLADTSSQTDADMEVYSSSQVHHHKLMLI</sequence>
<name>A0A9D4DM29_DREPO</name>
<dbReference type="AlphaFoldDB" id="A0A9D4DM29"/>
<reference evidence="1" key="1">
    <citation type="journal article" date="2019" name="bioRxiv">
        <title>The Genome of the Zebra Mussel, Dreissena polymorpha: A Resource for Invasive Species Research.</title>
        <authorList>
            <person name="McCartney M.A."/>
            <person name="Auch B."/>
            <person name="Kono T."/>
            <person name="Mallez S."/>
            <person name="Zhang Y."/>
            <person name="Obille A."/>
            <person name="Becker A."/>
            <person name="Abrahante J.E."/>
            <person name="Garbe J."/>
            <person name="Badalamenti J.P."/>
            <person name="Herman A."/>
            <person name="Mangelson H."/>
            <person name="Liachko I."/>
            <person name="Sullivan S."/>
            <person name="Sone E.D."/>
            <person name="Koren S."/>
            <person name="Silverstein K.A.T."/>
            <person name="Beckman K.B."/>
            <person name="Gohl D.M."/>
        </authorList>
    </citation>
    <scope>NUCLEOTIDE SEQUENCE</scope>
    <source>
        <strain evidence="1">Duluth1</strain>
        <tissue evidence="1">Whole animal</tissue>
    </source>
</reference>
<dbReference type="EMBL" id="JAIWYP010000010">
    <property type="protein sequence ID" value="KAH3750990.1"/>
    <property type="molecule type" value="Genomic_DNA"/>
</dbReference>
<evidence type="ECO:0000313" key="2">
    <source>
        <dbReference type="Proteomes" id="UP000828390"/>
    </source>
</evidence>
<proteinExistence type="predicted"/>
<protein>
    <submittedName>
        <fullName evidence="1">Uncharacterized protein</fullName>
    </submittedName>
</protein>
<reference evidence="1" key="2">
    <citation type="submission" date="2020-11" db="EMBL/GenBank/DDBJ databases">
        <authorList>
            <person name="McCartney M.A."/>
            <person name="Auch B."/>
            <person name="Kono T."/>
            <person name="Mallez S."/>
            <person name="Becker A."/>
            <person name="Gohl D.M."/>
            <person name="Silverstein K.A.T."/>
            <person name="Koren S."/>
            <person name="Bechman K.B."/>
            <person name="Herman A."/>
            <person name="Abrahante J.E."/>
            <person name="Garbe J."/>
        </authorList>
    </citation>
    <scope>NUCLEOTIDE SEQUENCE</scope>
    <source>
        <strain evidence="1">Duluth1</strain>
        <tissue evidence="1">Whole animal</tissue>
    </source>
</reference>
<gene>
    <name evidence="1" type="ORF">DPMN_185530</name>
</gene>
<dbReference type="Proteomes" id="UP000828390">
    <property type="component" value="Unassembled WGS sequence"/>
</dbReference>
<comment type="caution">
    <text evidence="1">The sequence shown here is derived from an EMBL/GenBank/DDBJ whole genome shotgun (WGS) entry which is preliminary data.</text>
</comment>